<keyword evidence="2" id="KW-0812">Transmembrane</keyword>
<evidence type="ECO:0000313" key="5">
    <source>
        <dbReference type="Proteomes" id="UP000708208"/>
    </source>
</evidence>
<name>A0A8J2PEU6_9HEXA</name>
<accession>A0A8J2PEU6</accession>
<dbReference type="Pfam" id="PF00013">
    <property type="entry name" value="KH_1"/>
    <property type="match status" value="2"/>
</dbReference>
<keyword evidence="2" id="KW-0472">Membrane</keyword>
<dbReference type="InterPro" id="IPR002999">
    <property type="entry name" value="Tudor"/>
</dbReference>
<dbReference type="PROSITE" id="PS50304">
    <property type="entry name" value="TUDOR"/>
    <property type="match status" value="1"/>
</dbReference>
<dbReference type="OrthoDB" id="9995375at2759"/>
<dbReference type="GO" id="GO:0003723">
    <property type="term" value="F:RNA binding"/>
    <property type="evidence" value="ECO:0007669"/>
    <property type="project" value="UniProtKB-UniRule"/>
</dbReference>
<keyword evidence="5" id="KW-1185">Reference proteome</keyword>
<protein>
    <recommendedName>
        <fullName evidence="3">Tudor domain-containing protein</fullName>
    </recommendedName>
</protein>
<dbReference type="GO" id="GO:0005739">
    <property type="term" value="C:mitochondrion"/>
    <property type="evidence" value="ECO:0007669"/>
    <property type="project" value="UniProtKB-ARBA"/>
</dbReference>
<dbReference type="SMART" id="SM00333">
    <property type="entry name" value="TUDOR"/>
    <property type="match status" value="1"/>
</dbReference>
<proteinExistence type="predicted"/>
<organism evidence="4 5">
    <name type="scientific">Allacma fusca</name>
    <dbReference type="NCBI Taxonomy" id="39272"/>
    <lineage>
        <taxon>Eukaryota</taxon>
        <taxon>Metazoa</taxon>
        <taxon>Ecdysozoa</taxon>
        <taxon>Arthropoda</taxon>
        <taxon>Hexapoda</taxon>
        <taxon>Collembola</taxon>
        <taxon>Symphypleona</taxon>
        <taxon>Sminthuridae</taxon>
        <taxon>Allacma</taxon>
    </lineage>
</organism>
<dbReference type="GO" id="GO:0030719">
    <property type="term" value="P:P granule organization"/>
    <property type="evidence" value="ECO:0007669"/>
    <property type="project" value="TreeGrafter"/>
</dbReference>
<reference evidence="4" key="1">
    <citation type="submission" date="2021-06" db="EMBL/GenBank/DDBJ databases">
        <authorList>
            <person name="Hodson N. C."/>
            <person name="Mongue J. A."/>
            <person name="Jaron S. K."/>
        </authorList>
    </citation>
    <scope>NUCLEOTIDE SEQUENCE</scope>
</reference>
<dbReference type="InterPro" id="IPR050621">
    <property type="entry name" value="Tudor_domain_containing"/>
</dbReference>
<evidence type="ECO:0000256" key="1">
    <source>
        <dbReference type="PROSITE-ProRule" id="PRU00117"/>
    </source>
</evidence>
<evidence type="ECO:0000313" key="4">
    <source>
        <dbReference type="EMBL" id="CAG7826662.1"/>
    </source>
</evidence>
<gene>
    <name evidence="4" type="ORF">AFUS01_LOCUS36706</name>
</gene>
<feature type="transmembrane region" description="Helical" evidence="2">
    <location>
        <begin position="6"/>
        <end position="28"/>
    </location>
</feature>
<sequence length="512" mass="57185">MPDRRLIGGVLVGMTLTTTAALGLYYYWYTRRSRSSPLIPEKQVPVQYPSGKPHQNSKLDKLKNVSPETIQVSASTTSADEVVARAEEWANNANVSKPEDKQLVEEITIPKDVVAGIIGKKGCNIKQIQKDSNTRINFKDETLENGDRLCVIKGRPDDVSFAQDLINKFISAQPVAVTKEILIPRLSIGRIIGRNGETIRGIQDMSKAKVNIDSDRYEVREGDSEEYGVVMLKGTQDQIDLAESLILEQVEEEKNFRNRIKGVAATRTPRRVNAAAASTDVRPQPQDLPLSKPVLRPNGIVEVYVSCVYHPNLFWIQQVGQDSIELDKLGEAMTDHYSRENSRKGTEDPEGDFQVGDIVASPFQLDDKMYRAKIISFDGTTAEVEYVDYGDRRNVSTNQLRAIAPTFLSLKFQAVEASLNLECPESKWPDDTITTFCDLSYCAQWKSLTAKVKGFLPDENGSSKNVAVCLELMDRESNIGDEMIKQGLATKRDEFIHKLDGPRRSPQPPKSS</sequence>
<dbReference type="InterPro" id="IPR004088">
    <property type="entry name" value="KH_dom_type_1"/>
</dbReference>
<keyword evidence="2" id="KW-1133">Transmembrane helix</keyword>
<evidence type="ECO:0000259" key="3">
    <source>
        <dbReference type="PROSITE" id="PS50304"/>
    </source>
</evidence>
<dbReference type="Pfam" id="PF00567">
    <property type="entry name" value="TUDOR"/>
    <property type="match status" value="1"/>
</dbReference>
<dbReference type="SMART" id="SM00322">
    <property type="entry name" value="KH"/>
    <property type="match status" value="2"/>
</dbReference>
<evidence type="ECO:0000256" key="2">
    <source>
        <dbReference type="SAM" id="Phobius"/>
    </source>
</evidence>
<dbReference type="GO" id="GO:0034587">
    <property type="term" value="P:piRNA processing"/>
    <property type="evidence" value="ECO:0007669"/>
    <property type="project" value="TreeGrafter"/>
</dbReference>
<dbReference type="Proteomes" id="UP000708208">
    <property type="component" value="Unassembled WGS sequence"/>
</dbReference>
<dbReference type="PANTHER" id="PTHR22948:SF29">
    <property type="entry name" value="FI02030P-RELATED"/>
    <property type="match status" value="1"/>
</dbReference>
<dbReference type="PROSITE" id="PS50084">
    <property type="entry name" value="KH_TYPE_1"/>
    <property type="match status" value="2"/>
</dbReference>
<dbReference type="EMBL" id="CAJVCH010540667">
    <property type="protein sequence ID" value="CAG7826662.1"/>
    <property type="molecule type" value="Genomic_DNA"/>
</dbReference>
<dbReference type="PANTHER" id="PTHR22948">
    <property type="entry name" value="TUDOR DOMAIN CONTAINING PROTEIN"/>
    <property type="match status" value="1"/>
</dbReference>
<dbReference type="GO" id="GO:0007283">
    <property type="term" value="P:spermatogenesis"/>
    <property type="evidence" value="ECO:0007669"/>
    <property type="project" value="TreeGrafter"/>
</dbReference>
<dbReference type="AlphaFoldDB" id="A0A8J2PEU6"/>
<dbReference type="GO" id="GO:0043186">
    <property type="term" value="C:P granule"/>
    <property type="evidence" value="ECO:0007669"/>
    <property type="project" value="TreeGrafter"/>
</dbReference>
<dbReference type="CDD" id="cd00105">
    <property type="entry name" value="KH-I"/>
    <property type="match status" value="1"/>
</dbReference>
<comment type="caution">
    <text evidence="4">The sequence shown here is derived from an EMBL/GenBank/DDBJ whole genome shotgun (WGS) entry which is preliminary data.</text>
</comment>
<feature type="domain" description="Tudor" evidence="3">
    <location>
        <begin position="352"/>
        <end position="410"/>
    </location>
</feature>
<dbReference type="InterPro" id="IPR004087">
    <property type="entry name" value="KH_dom"/>
</dbReference>
<keyword evidence="1" id="KW-0694">RNA-binding</keyword>